<organism evidence="8 9">
    <name type="scientific">Geodermatophilus ruber</name>
    <dbReference type="NCBI Taxonomy" id="504800"/>
    <lineage>
        <taxon>Bacteria</taxon>
        <taxon>Bacillati</taxon>
        <taxon>Actinomycetota</taxon>
        <taxon>Actinomycetes</taxon>
        <taxon>Geodermatophilales</taxon>
        <taxon>Geodermatophilaceae</taxon>
        <taxon>Geodermatophilus</taxon>
    </lineage>
</organism>
<dbReference type="EMBL" id="FOSW01000003">
    <property type="protein sequence ID" value="SFK78491.1"/>
    <property type="molecule type" value="Genomic_DNA"/>
</dbReference>
<keyword evidence="3" id="KW-0285">Flavoprotein</keyword>
<evidence type="ECO:0000313" key="9">
    <source>
        <dbReference type="Proteomes" id="UP000199152"/>
    </source>
</evidence>
<dbReference type="PROSITE" id="PS51387">
    <property type="entry name" value="FAD_PCMH"/>
    <property type="match status" value="1"/>
</dbReference>
<keyword evidence="4" id="KW-0274">FAD</keyword>
<dbReference type="STRING" id="504800.SAMN04488085_103430"/>
<dbReference type="Proteomes" id="UP000199152">
    <property type="component" value="Unassembled WGS sequence"/>
</dbReference>
<keyword evidence="9" id="KW-1185">Reference proteome</keyword>
<feature type="domain" description="FAD-binding PCMH-type" evidence="7">
    <location>
        <begin position="40"/>
        <end position="210"/>
    </location>
</feature>
<evidence type="ECO:0000256" key="1">
    <source>
        <dbReference type="ARBA" id="ARBA00001974"/>
    </source>
</evidence>
<dbReference type="PANTHER" id="PTHR42973">
    <property type="entry name" value="BINDING OXIDOREDUCTASE, PUTATIVE (AFU_ORTHOLOGUE AFUA_1G17690)-RELATED"/>
    <property type="match status" value="1"/>
</dbReference>
<comment type="cofactor">
    <cofactor evidence="1">
        <name>FAD</name>
        <dbReference type="ChEBI" id="CHEBI:57692"/>
    </cofactor>
</comment>
<evidence type="ECO:0000256" key="6">
    <source>
        <dbReference type="SAM" id="MobiDB-lite"/>
    </source>
</evidence>
<dbReference type="PROSITE" id="PS00862">
    <property type="entry name" value="OX2_COVAL_FAD"/>
    <property type="match status" value="1"/>
</dbReference>
<feature type="region of interest" description="Disordered" evidence="6">
    <location>
        <begin position="465"/>
        <end position="491"/>
    </location>
</feature>
<dbReference type="Gene3D" id="3.30.465.10">
    <property type="match status" value="1"/>
</dbReference>
<dbReference type="InterPro" id="IPR006094">
    <property type="entry name" value="Oxid_FAD_bind_N"/>
</dbReference>
<dbReference type="InParanoid" id="A0A1I4CEQ9"/>
<evidence type="ECO:0000256" key="2">
    <source>
        <dbReference type="ARBA" id="ARBA00005466"/>
    </source>
</evidence>
<dbReference type="AlphaFoldDB" id="A0A1I4CEQ9"/>
<dbReference type="RefSeq" id="WP_091322611.1">
    <property type="nucleotide sequence ID" value="NZ_FOSW01000003.1"/>
</dbReference>
<dbReference type="SUPFAM" id="SSF56176">
    <property type="entry name" value="FAD-binding/transporter-associated domain-like"/>
    <property type="match status" value="1"/>
</dbReference>
<dbReference type="Pfam" id="PF01565">
    <property type="entry name" value="FAD_binding_4"/>
    <property type="match status" value="1"/>
</dbReference>
<dbReference type="FunCoup" id="A0A1I4CEQ9">
    <property type="interactions" value="2"/>
</dbReference>
<dbReference type="OrthoDB" id="9775082at2"/>
<sequence>MTLDDDAITALRATFGGEVLAPADAGFARARAEALWNGDISHQPALLTRPTSNEDVAAAIAFARAQGLDLSVRGGGHGYAGKAVVEDGVVIDLSRLDQVRVDPDSRRASVGGGAAWAAVDAATTEHGLAVTGGTVSHTGVAGLTLGGGLGWLMSRQGLSCDNLVAATVVTAEGRTVRVSEQEHPELLWGLRGAGTNFGVVTELVFALQEVSPLANLGLFFWRPEDAAGPLSFARDYLFDLTPEMGALIAGVSAPPEPFVPVEHQGIPGIAVMVVSWGSAEEHAAAVEPLRALGALFELVTPIPYVALQQMLDAGAPWGIRAYDKSLNLDELSDDAIRVILQAVARKQSPTSLVPLFPLRGKVREVADDATAFGTPRSRRWAVSLEAVAEDAETFAAEREWAREGWTALRPYAPDDGAYVNFEYDTHPERVRASYGEGKYRRLAALKAEWDPDNLFHSNVNIAPQPAAIGVPSPRATTDTSVTDTSVTEPSG</sequence>
<accession>A0A1I4CEQ9</accession>
<dbReference type="Gene3D" id="3.40.462.20">
    <property type="match status" value="1"/>
</dbReference>
<dbReference type="GO" id="GO:0016491">
    <property type="term" value="F:oxidoreductase activity"/>
    <property type="evidence" value="ECO:0007669"/>
    <property type="project" value="UniProtKB-KW"/>
</dbReference>
<dbReference type="InterPro" id="IPR016166">
    <property type="entry name" value="FAD-bd_PCMH"/>
</dbReference>
<dbReference type="InterPro" id="IPR016167">
    <property type="entry name" value="FAD-bd_PCMH_sub1"/>
</dbReference>
<dbReference type="InterPro" id="IPR016169">
    <property type="entry name" value="FAD-bd_PCMH_sub2"/>
</dbReference>
<evidence type="ECO:0000259" key="7">
    <source>
        <dbReference type="PROSITE" id="PS51387"/>
    </source>
</evidence>
<evidence type="ECO:0000256" key="5">
    <source>
        <dbReference type="ARBA" id="ARBA00023002"/>
    </source>
</evidence>
<comment type="similarity">
    <text evidence="2">Belongs to the oxygen-dependent FAD-linked oxidoreductase family.</text>
</comment>
<proteinExistence type="inferred from homology"/>
<dbReference type="InterPro" id="IPR012951">
    <property type="entry name" value="BBE"/>
</dbReference>
<protein>
    <submittedName>
        <fullName evidence="8">FAD/FMN-containing dehydrogenase</fullName>
    </submittedName>
</protein>
<evidence type="ECO:0000256" key="4">
    <source>
        <dbReference type="ARBA" id="ARBA00022827"/>
    </source>
</evidence>
<dbReference type="InterPro" id="IPR036318">
    <property type="entry name" value="FAD-bd_PCMH-like_sf"/>
</dbReference>
<gene>
    <name evidence="8" type="ORF">SAMN04488085_103430</name>
</gene>
<name>A0A1I4CEQ9_9ACTN</name>
<dbReference type="InterPro" id="IPR050416">
    <property type="entry name" value="FAD-linked_Oxidoreductase"/>
</dbReference>
<dbReference type="Gene3D" id="3.30.43.10">
    <property type="entry name" value="Uridine Diphospho-n-acetylenolpyruvylglucosamine Reductase, domain 2"/>
    <property type="match status" value="1"/>
</dbReference>
<keyword evidence="5" id="KW-0560">Oxidoreductase</keyword>
<evidence type="ECO:0000313" key="8">
    <source>
        <dbReference type="EMBL" id="SFK78491.1"/>
    </source>
</evidence>
<dbReference type="Pfam" id="PF08031">
    <property type="entry name" value="BBE"/>
    <property type="match status" value="1"/>
</dbReference>
<dbReference type="PANTHER" id="PTHR42973:SF39">
    <property type="entry name" value="FAD-BINDING PCMH-TYPE DOMAIN-CONTAINING PROTEIN"/>
    <property type="match status" value="1"/>
</dbReference>
<feature type="compositionally biased region" description="Low complexity" evidence="6">
    <location>
        <begin position="476"/>
        <end position="491"/>
    </location>
</feature>
<dbReference type="GO" id="GO:0071949">
    <property type="term" value="F:FAD binding"/>
    <property type="evidence" value="ECO:0007669"/>
    <property type="project" value="InterPro"/>
</dbReference>
<reference evidence="8 9" key="1">
    <citation type="submission" date="2016-10" db="EMBL/GenBank/DDBJ databases">
        <authorList>
            <person name="de Groot N.N."/>
        </authorList>
    </citation>
    <scope>NUCLEOTIDE SEQUENCE [LARGE SCALE GENOMIC DNA]</scope>
    <source>
        <strain evidence="8 9">DSM 45317</strain>
    </source>
</reference>
<dbReference type="InterPro" id="IPR006093">
    <property type="entry name" value="Oxy_OxRdtase_FAD_BS"/>
</dbReference>
<evidence type="ECO:0000256" key="3">
    <source>
        <dbReference type="ARBA" id="ARBA00022630"/>
    </source>
</evidence>